<dbReference type="Proteomes" id="UP000326396">
    <property type="component" value="Linkage Group LG13"/>
</dbReference>
<keyword evidence="5" id="KW-0539">Nucleus</keyword>
<evidence type="ECO:0000313" key="8">
    <source>
        <dbReference type="Proteomes" id="UP000326396"/>
    </source>
</evidence>
<evidence type="ECO:0000256" key="4">
    <source>
        <dbReference type="ARBA" id="ARBA00023163"/>
    </source>
</evidence>
<dbReference type="PANTHER" id="PTHR16223:SF49">
    <property type="entry name" value="TRANSCRIPTION FACTOR BHLH52-RELATED"/>
    <property type="match status" value="1"/>
</dbReference>
<dbReference type="OrthoDB" id="1921534at2759"/>
<dbReference type="GO" id="GO:0000978">
    <property type="term" value="F:RNA polymerase II cis-regulatory region sequence-specific DNA binding"/>
    <property type="evidence" value="ECO:0007669"/>
    <property type="project" value="TreeGrafter"/>
</dbReference>
<dbReference type="PANTHER" id="PTHR16223">
    <property type="entry name" value="TRANSCRIPTION FACTOR BHLH83-RELATED"/>
    <property type="match status" value="1"/>
</dbReference>
<reference evidence="7 8" key="1">
    <citation type="submission" date="2019-05" db="EMBL/GenBank/DDBJ databases">
        <title>Mikania micrantha, genome provides insights into the molecular mechanism of rapid growth.</title>
        <authorList>
            <person name="Liu B."/>
        </authorList>
    </citation>
    <scope>NUCLEOTIDE SEQUENCE [LARGE SCALE GENOMIC DNA]</scope>
    <source>
        <strain evidence="7">NLD-2019</strain>
        <tissue evidence="7">Leaf</tissue>
    </source>
</reference>
<dbReference type="SMART" id="SM00353">
    <property type="entry name" value="HLH"/>
    <property type="match status" value="1"/>
</dbReference>
<dbReference type="AlphaFoldDB" id="A0A5N6PAI3"/>
<evidence type="ECO:0000256" key="1">
    <source>
        <dbReference type="ARBA" id="ARBA00004123"/>
    </source>
</evidence>
<comment type="subcellular location">
    <subcellularLocation>
        <location evidence="1">Nucleus</location>
    </subcellularLocation>
</comment>
<keyword evidence="4" id="KW-0804">Transcription</keyword>
<dbReference type="Gene3D" id="4.10.280.10">
    <property type="entry name" value="Helix-loop-helix DNA-binding domain"/>
    <property type="match status" value="1"/>
</dbReference>
<evidence type="ECO:0000259" key="6">
    <source>
        <dbReference type="PROSITE" id="PS50888"/>
    </source>
</evidence>
<evidence type="ECO:0000256" key="2">
    <source>
        <dbReference type="ARBA" id="ARBA00023015"/>
    </source>
</evidence>
<accession>A0A5N6PAI3</accession>
<sequence length="228" mass="25219">MALSYCNWPENSAVNALFHPPSPTPEMFSFHEESTFYNAGVNPMFDYCNYSDDHLLTPAGNVFVPTPSLTYQDPCYSLPYPGTLNQEQLFPVEYAMVPELLPEMGGFVALPEMGGGGIEVKTGGNLSAQSMAARVRRRKISEKTSELGKLVPGGHKMNTAEMFQAAFKYIKFLQAQIGVLQLMPSLPEGEEVLRNGEMQALVTCTMMQEKLYITEKCIGPNTLQNLSN</sequence>
<keyword evidence="8" id="KW-1185">Reference proteome</keyword>
<dbReference type="GO" id="GO:0005634">
    <property type="term" value="C:nucleus"/>
    <property type="evidence" value="ECO:0007669"/>
    <property type="project" value="UniProtKB-SubCell"/>
</dbReference>
<dbReference type="InterPro" id="IPR036638">
    <property type="entry name" value="HLH_DNA-bd_sf"/>
</dbReference>
<dbReference type="GO" id="GO:0046983">
    <property type="term" value="F:protein dimerization activity"/>
    <property type="evidence" value="ECO:0007669"/>
    <property type="project" value="InterPro"/>
</dbReference>
<dbReference type="InterPro" id="IPR045843">
    <property type="entry name" value="IND-like"/>
</dbReference>
<dbReference type="CDD" id="cd11393">
    <property type="entry name" value="bHLH_AtbHLH_like"/>
    <property type="match status" value="1"/>
</dbReference>
<gene>
    <name evidence="7" type="ORF">E3N88_09980</name>
</gene>
<evidence type="ECO:0000256" key="3">
    <source>
        <dbReference type="ARBA" id="ARBA00023125"/>
    </source>
</evidence>
<dbReference type="InterPro" id="IPR011598">
    <property type="entry name" value="bHLH_dom"/>
</dbReference>
<dbReference type="InterPro" id="IPR045239">
    <property type="entry name" value="bHLH95_bHLH"/>
</dbReference>
<dbReference type="Pfam" id="PF00010">
    <property type="entry name" value="HLH"/>
    <property type="match status" value="1"/>
</dbReference>
<name>A0A5N6PAI3_9ASTR</name>
<evidence type="ECO:0000313" key="7">
    <source>
        <dbReference type="EMBL" id="KAD6118709.1"/>
    </source>
</evidence>
<dbReference type="GO" id="GO:0000981">
    <property type="term" value="F:DNA-binding transcription factor activity, RNA polymerase II-specific"/>
    <property type="evidence" value="ECO:0007669"/>
    <property type="project" value="TreeGrafter"/>
</dbReference>
<dbReference type="PROSITE" id="PS50888">
    <property type="entry name" value="BHLH"/>
    <property type="match status" value="1"/>
</dbReference>
<comment type="caution">
    <text evidence="7">The sequence shown here is derived from an EMBL/GenBank/DDBJ whole genome shotgun (WGS) entry which is preliminary data.</text>
</comment>
<feature type="domain" description="BHLH" evidence="6">
    <location>
        <begin position="124"/>
        <end position="173"/>
    </location>
</feature>
<dbReference type="SUPFAM" id="SSF47459">
    <property type="entry name" value="HLH, helix-loop-helix DNA-binding domain"/>
    <property type="match status" value="1"/>
</dbReference>
<protein>
    <recommendedName>
        <fullName evidence="6">BHLH domain-containing protein</fullName>
    </recommendedName>
</protein>
<keyword evidence="3" id="KW-0238">DNA-binding</keyword>
<keyword evidence="2" id="KW-0805">Transcription regulation</keyword>
<proteinExistence type="predicted"/>
<organism evidence="7 8">
    <name type="scientific">Mikania micrantha</name>
    <name type="common">bitter vine</name>
    <dbReference type="NCBI Taxonomy" id="192012"/>
    <lineage>
        <taxon>Eukaryota</taxon>
        <taxon>Viridiplantae</taxon>
        <taxon>Streptophyta</taxon>
        <taxon>Embryophyta</taxon>
        <taxon>Tracheophyta</taxon>
        <taxon>Spermatophyta</taxon>
        <taxon>Magnoliopsida</taxon>
        <taxon>eudicotyledons</taxon>
        <taxon>Gunneridae</taxon>
        <taxon>Pentapetalae</taxon>
        <taxon>asterids</taxon>
        <taxon>campanulids</taxon>
        <taxon>Asterales</taxon>
        <taxon>Asteraceae</taxon>
        <taxon>Asteroideae</taxon>
        <taxon>Heliantheae alliance</taxon>
        <taxon>Eupatorieae</taxon>
        <taxon>Mikania</taxon>
    </lineage>
</organism>
<evidence type="ECO:0000256" key="5">
    <source>
        <dbReference type="ARBA" id="ARBA00023242"/>
    </source>
</evidence>
<dbReference type="EMBL" id="SZYD01000005">
    <property type="protein sequence ID" value="KAD6118709.1"/>
    <property type="molecule type" value="Genomic_DNA"/>
</dbReference>